<name>A0ABU1N105_9CAUL</name>
<organism evidence="7 8">
    <name type="scientific">Caulobacter rhizosphaerae</name>
    <dbReference type="NCBI Taxonomy" id="2010972"/>
    <lineage>
        <taxon>Bacteria</taxon>
        <taxon>Pseudomonadati</taxon>
        <taxon>Pseudomonadota</taxon>
        <taxon>Alphaproteobacteria</taxon>
        <taxon>Caulobacterales</taxon>
        <taxon>Caulobacteraceae</taxon>
        <taxon>Caulobacter</taxon>
    </lineage>
</organism>
<evidence type="ECO:0000313" key="7">
    <source>
        <dbReference type="EMBL" id="MDR6532104.1"/>
    </source>
</evidence>
<feature type="domain" description="CENP-V/GFA" evidence="6">
    <location>
        <begin position="6"/>
        <end position="118"/>
    </location>
</feature>
<dbReference type="PANTHER" id="PTHR33337">
    <property type="entry name" value="GFA DOMAIN-CONTAINING PROTEIN"/>
    <property type="match status" value="1"/>
</dbReference>
<dbReference type="InterPro" id="IPR006913">
    <property type="entry name" value="CENP-V/GFA"/>
</dbReference>
<comment type="caution">
    <text evidence="7">The sequence shown here is derived from an EMBL/GenBank/DDBJ whole genome shotgun (WGS) entry which is preliminary data.</text>
</comment>
<evidence type="ECO:0000313" key="8">
    <source>
        <dbReference type="Proteomes" id="UP001262754"/>
    </source>
</evidence>
<feature type="region of interest" description="Disordered" evidence="5">
    <location>
        <begin position="121"/>
        <end position="147"/>
    </location>
</feature>
<evidence type="ECO:0000256" key="3">
    <source>
        <dbReference type="ARBA" id="ARBA00022833"/>
    </source>
</evidence>
<keyword evidence="8" id="KW-1185">Reference proteome</keyword>
<keyword evidence="4" id="KW-0456">Lyase</keyword>
<accession>A0ABU1N105</accession>
<evidence type="ECO:0000256" key="5">
    <source>
        <dbReference type="SAM" id="MobiDB-lite"/>
    </source>
</evidence>
<dbReference type="Pfam" id="PF04828">
    <property type="entry name" value="GFA"/>
    <property type="match status" value="1"/>
</dbReference>
<dbReference type="PANTHER" id="PTHR33337:SF40">
    <property type="entry name" value="CENP-V_GFA DOMAIN-CONTAINING PROTEIN-RELATED"/>
    <property type="match status" value="1"/>
</dbReference>
<sequence>MSNLALTGGCQCGAVRFRVEGETGRASICWCRMCQKAFAGPFGALVTMKVADLAWTRGQRATFQSSDAVKRGFCAACGTSLTFEWSADQIDLAVFAFDDPSRVEPAAQLAAEGRPAWTEHLADMPVRPPAGGPAAPVVSRQHPDRDT</sequence>
<reference evidence="7 8" key="1">
    <citation type="submission" date="2023-07" db="EMBL/GenBank/DDBJ databases">
        <title>Sorghum-associated microbial communities from plants grown in Nebraska, USA.</title>
        <authorList>
            <person name="Schachtman D."/>
        </authorList>
    </citation>
    <scope>NUCLEOTIDE SEQUENCE [LARGE SCALE GENOMIC DNA]</scope>
    <source>
        <strain evidence="7 8">DS2154</strain>
    </source>
</reference>
<evidence type="ECO:0000256" key="1">
    <source>
        <dbReference type="ARBA" id="ARBA00005495"/>
    </source>
</evidence>
<dbReference type="PROSITE" id="PS51891">
    <property type="entry name" value="CENP_V_GFA"/>
    <property type="match status" value="1"/>
</dbReference>
<dbReference type="EMBL" id="JAVDRL010000008">
    <property type="protein sequence ID" value="MDR6532104.1"/>
    <property type="molecule type" value="Genomic_DNA"/>
</dbReference>
<keyword evidence="3" id="KW-0862">Zinc</keyword>
<dbReference type="Gene3D" id="3.90.1590.10">
    <property type="entry name" value="glutathione-dependent formaldehyde- activating enzyme (gfa)"/>
    <property type="match status" value="1"/>
</dbReference>
<gene>
    <name evidence="7" type="ORF">J2800_002860</name>
</gene>
<dbReference type="InterPro" id="IPR011057">
    <property type="entry name" value="Mss4-like_sf"/>
</dbReference>
<dbReference type="Proteomes" id="UP001262754">
    <property type="component" value="Unassembled WGS sequence"/>
</dbReference>
<evidence type="ECO:0000256" key="4">
    <source>
        <dbReference type="ARBA" id="ARBA00023239"/>
    </source>
</evidence>
<evidence type="ECO:0000259" key="6">
    <source>
        <dbReference type="PROSITE" id="PS51891"/>
    </source>
</evidence>
<dbReference type="SUPFAM" id="SSF51316">
    <property type="entry name" value="Mss4-like"/>
    <property type="match status" value="1"/>
</dbReference>
<protein>
    <recommendedName>
        <fullName evidence="6">CENP-V/GFA domain-containing protein</fullName>
    </recommendedName>
</protein>
<keyword evidence="2" id="KW-0479">Metal-binding</keyword>
<dbReference type="RefSeq" id="WP_310032488.1">
    <property type="nucleotide sequence ID" value="NZ_JAVDRL010000008.1"/>
</dbReference>
<evidence type="ECO:0000256" key="2">
    <source>
        <dbReference type="ARBA" id="ARBA00022723"/>
    </source>
</evidence>
<proteinExistence type="inferred from homology"/>
<comment type="similarity">
    <text evidence="1">Belongs to the Gfa family.</text>
</comment>